<dbReference type="InterPro" id="IPR008257">
    <property type="entry name" value="Pept_M19"/>
</dbReference>
<dbReference type="PANTHER" id="PTHR10443:SF12">
    <property type="entry name" value="DIPEPTIDASE"/>
    <property type="match status" value="1"/>
</dbReference>
<organism evidence="1 2">
    <name type="scientific">Jatrophihabitans cynanchi</name>
    <dbReference type="NCBI Taxonomy" id="2944128"/>
    <lineage>
        <taxon>Bacteria</taxon>
        <taxon>Bacillati</taxon>
        <taxon>Actinomycetota</taxon>
        <taxon>Actinomycetes</taxon>
        <taxon>Jatrophihabitantales</taxon>
        <taxon>Jatrophihabitantaceae</taxon>
        <taxon>Jatrophihabitans</taxon>
    </lineage>
</organism>
<dbReference type="SUPFAM" id="SSF51556">
    <property type="entry name" value="Metallo-dependent hydrolases"/>
    <property type="match status" value="1"/>
</dbReference>
<keyword evidence="1" id="KW-0645">Protease</keyword>
<gene>
    <name evidence="1" type="ORF">M6B22_09475</name>
</gene>
<dbReference type="Gene3D" id="3.20.20.140">
    <property type="entry name" value="Metal-dependent hydrolases"/>
    <property type="match status" value="1"/>
</dbReference>
<name>A0ABY7K5Z5_9ACTN</name>
<accession>A0ABY7K5Z5</accession>
<evidence type="ECO:0000313" key="1">
    <source>
        <dbReference type="EMBL" id="WAX59293.1"/>
    </source>
</evidence>
<sequence>MFIDGLECGVYDREVFEELRAGNLAAIVNTVSFWEDAGETLDRLGMWRDLIRENADLVTMARTAADIEAAHAENKTAIVMGSQGSELLDGRLRYVELFHDLGLRVMQLTYNNQNAIGGSCYEEVDSGLARFGKEVVREMNAVGMLVDLSHVGNKTGLDAVEWSQRPVAITHANPSSVYPHPRNKPDDLLRALAERGGVLGLATYRNINGDWIESVDRWCELVKRAVDLIGVDHVGIGTDLSRKSGLTELNWMRMGRWTRTPNFGAGSAANPGKAKPVDWMADTTGFPVLADALGRNGFTADEASAIMGGNWLRLYRTVFGG</sequence>
<evidence type="ECO:0000313" key="2">
    <source>
        <dbReference type="Proteomes" id="UP001164693"/>
    </source>
</evidence>
<dbReference type="PROSITE" id="PS51365">
    <property type="entry name" value="RENAL_DIPEPTIDASE_2"/>
    <property type="match status" value="1"/>
</dbReference>
<dbReference type="EMBL" id="CP097463">
    <property type="protein sequence ID" value="WAX59293.1"/>
    <property type="molecule type" value="Genomic_DNA"/>
</dbReference>
<protein>
    <submittedName>
        <fullName evidence="1">Membrane dipeptidase</fullName>
        <ecNumber evidence="1">3.4.13.-</ecNumber>
    </submittedName>
</protein>
<keyword evidence="1" id="KW-0224">Dipeptidase</keyword>
<dbReference type="Proteomes" id="UP001164693">
    <property type="component" value="Chromosome"/>
</dbReference>
<dbReference type="PANTHER" id="PTHR10443">
    <property type="entry name" value="MICROSOMAL DIPEPTIDASE"/>
    <property type="match status" value="1"/>
</dbReference>
<dbReference type="Pfam" id="PF01244">
    <property type="entry name" value="Peptidase_M19"/>
    <property type="match status" value="1"/>
</dbReference>
<keyword evidence="1" id="KW-0378">Hydrolase</keyword>
<keyword evidence="2" id="KW-1185">Reference proteome</keyword>
<reference evidence="1" key="1">
    <citation type="submission" date="2022-05" db="EMBL/GenBank/DDBJ databases">
        <title>Jatrophihabitans sp. SB3-54 whole genome sequence.</title>
        <authorList>
            <person name="Suh M.K."/>
            <person name="Eom M.K."/>
            <person name="Kim J.S."/>
            <person name="Kim H.S."/>
            <person name="Do H.E."/>
            <person name="Shin Y.K."/>
            <person name="Lee J.-S."/>
        </authorList>
    </citation>
    <scope>NUCLEOTIDE SEQUENCE</scope>
    <source>
        <strain evidence="1">SB3-54</strain>
    </source>
</reference>
<proteinExistence type="predicted"/>
<dbReference type="RefSeq" id="WP_269445826.1">
    <property type="nucleotide sequence ID" value="NZ_CP097463.1"/>
</dbReference>
<dbReference type="InterPro" id="IPR032466">
    <property type="entry name" value="Metal_Hydrolase"/>
</dbReference>
<dbReference type="GO" id="GO:0016805">
    <property type="term" value="F:dipeptidase activity"/>
    <property type="evidence" value="ECO:0007669"/>
    <property type="project" value="UniProtKB-KW"/>
</dbReference>
<dbReference type="EC" id="3.4.13.-" evidence="1"/>